<dbReference type="Proteomes" id="UP001464387">
    <property type="component" value="Unassembled WGS sequence"/>
</dbReference>
<accession>A0ABV1YP85</accession>
<dbReference type="RefSeq" id="WP_352570270.1">
    <property type="nucleotide sequence ID" value="NZ_JAMYMY010000010.1"/>
</dbReference>
<keyword evidence="2" id="KW-1185">Reference proteome</keyword>
<dbReference type="InterPro" id="IPR010385">
    <property type="entry name" value="DUF982"/>
</dbReference>
<dbReference type="Pfam" id="PF06169">
    <property type="entry name" value="DUF982"/>
    <property type="match status" value="1"/>
</dbReference>
<protein>
    <submittedName>
        <fullName evidence="1">DUF982 domain-containing protein</fullName>
    </submittedName>
</protein>
<proteinExistence type="predicted"/>
<gene>
    <name evidence="1" type="ORF">NKI33_29005</name>
</gene>
<comment type="caution">
    <text evidence="1">The sequence shown here is derived from an EMBL/GenBank/DDBJ whole genome shotgun (WGS) entry which is preliminary data.</text>
</comment>
<name>A0ABV1YP85_9HYPH</name>
<organism evidence="1 2">
    <name type="scientific">Mesorhizobium opportunistum</name>
    <dbReference type="NCBI Taxonomy" id="593909"/>
    <lineage>
        <taxon>Bacteria</taxon>
        <taxon>Pseudomonadati</taxon>
        <taxon>Pseudomonadota</taxon>
        <taxon>Alphaproteobacteria</taxon>
        <taxon>Hyphomicrobiales</taxon>
        <taxon>Phyllobacteriaceae</taxon>
        <taxon>Mesorhizobium</taxon>
    </lineage>
</organism>
<dbReference type="EMBL" id="JAMYPJ010000061">
    <property type="protein sequence ID" value="MER8936976.1"/>
    <property type="molecule type" value="Genomic_DNA"/>
</dbReference>
<sequence length="79" mass="9173">MPRWFAPPVYVRTDRPGFRLGVTRVHTSAEELLKWPNRGPRWRLAAEACLSAMDGKMPTNEFRLLFEDAAQEEEMLLPD</sequence>
<evidence type="ECO:0000313" key="2">
    <source>
        <dbReference type="Proteomes" id="UP001464387"/>
    </source>
</evidence>
<dbReference type="Gene3D" id="6.10.250.730">
    <property type="match status" value="1"/>
</dbReference>
<reference evidence="1 2" key="1">
    <citation type="journal article" date="2024" name="Proc. Natl. Acad. Sci. U.S.A.">
        <title>The evolutionary genomics of adaptation to stress in wild rhizobium bacteria.</title>
        <authorList>
            <person name="Kehlet-Delgado H."/>
            <person name="Montoya A.P."/>
            <person name="Jensen K.T."/>
            <person name="Wendlandt C.E."/>
            <person name="Dexheimer C."/>
            <person name="Roberts M."/>
            <person name="Torres Martinez L."/>
            <person name="Friesen M.L."/>
            <person name="Griffitts J.S."/>
            <person name="Porter S.S."/>
        </authorList>
    </citation>
    <scope>NUCLEOTIDE SEQUENCE [LARGE SCALE GENOMIC DNA]</scope>
    <source>
        <strain evidence="1 2">M0729</strain>
    </source>
</reference>
<evidence type="ECO:0000313" key="1">
    <source>
        <dbReference type="EMBL" id="MER8936976.1"/>
    </source>
</evidence>